<keyword evidence="5 9" id="KW-0418">Kinase</keyword>
<comment type="caution">
    <text evidence="12">The sequence shown here is derived from an EMBL/GenBank/DDBJ whole genome shotgun (WGS) entry which is preliminary data.</text>
</comment>
<dbReference type="UniPathway" id="UPA00050">
    <property type="reaction ID" value="UER00461"/>
</dbReference>
<evidence type="ECO:0000256" key="1">
    <source>
        <dbReference type="ARBA" id="ARBA00004766"/>
    </source>
</evidence>
<keyword evidence="6 8" id="KW-0067">ATP-binding</keyword>
<evidence type="ECO:0000256" key="8">
    <source>
        <dbReference type="PIRSR" id="PIRSR000726-1"/>
    </source>
</evidence>
<dbReference type="EMBL" id="PDLO01000003">
    <property type="protein sequence ID" value="PHK98653.1"/>
    <property type="molecule type" value="Genomic_DNA"/>
</dbReference>
<evidence type="ECO:0000313" key="13">
    <source>
        <dbReference type="Proteomes" id="UP000226437"/>
    </source>
</evidence>
<dbReference type="RefSeq" id="WP_099106263.1">
    <property type="nucleotide sequence ID" value="NZ_JAATJF010000001.1"/>
</dbReference>
<dbReference type="InterPro" id="IPR001341">
    <property type="entry name" value="Asp_kinase"/>
</dbReference>
<dbReference type="GO" id="GO:0005829">
    <property type="term" value="C:cytosol"/>
    <property type="evidence" value="ECO:0007669"/>
    <property type="project" value="TreeGrafter"/>
</dbReference>
<evidence type="ECO:0000256" key="2">
    <source>
        <dbReference type="ARBA" id="ARBA00010122"/>
    </source>
</evidence>
<feature type="binding site" evidence="8">
    <location>
        <position position="240"/>
    </location>
    <ligand>
        <name>ATP</name>
        <dbReference type="ChEBI" id="CHEBI:30616"/>
    </ligand>
</feature>
<dbReference type="PANTHER" id="PTHR21499">
    <property type="entry name" value="ASPARTATE KINASE"/>
    <property type="match status" value="1"/>
</dbReference>
<feature type="binding site" evidence="8">
    <location>
        <begin position="265"/>
        <end position="266"/>
    </location>
    <ligand>
        <name>ATP</name>
        <dbReference type="ChEBI" id="CHEBI:30616"/>
    </ligand>
</feature>
<feature type="binding site" evidence="8">
    <location>
        <position position="47"/>
    </location>
    <ligand>
        <name>substrate</name>
    </ligand>
</feature>
<dbReference type="PANTHER" id="PTHR21499:SF59">
    <property type="entry name" value="ASPARTOKINASE"/>
    <property type="match status" value="1"/>
</dbReference>
<evidence type="ECO:0000313" key="12">
    <source>
        <dbReference type="EMBL" id="PHK98653.1"/>
    </source>
</evidence>
<proteinExistence type="inferred from homology"/>
<dbReference type="UniPathway" id="UPA00051">
    <property type="reaction ID" value="UER00462"/>
</dbReference>
<evidence type="ECO:0000256" key="10">
    <source>
        <dbReference type="RuleBase" id="RU004249"/>
    </source>
</evidence>
<keyword evidence="3 9" id="KW-0808">Transferase</keyword>
<evidence type="ECO:0000259" key="11">
    <source>
        <dbReference type="Pfam" id="PF00696"/>
    </source>
</evidence>
<dbReference type="InterPro" id="IPR005260">
    <property type="entry name" value="Asp_kin_monofn"/>
</dbReference>
<evidence type="ECO:0000256" key="5">
    <source>
        <dbReference type="ARBA" id="ARBA00022777"/>
    </source>
</evidence>
<feature type="binding site" evidence="8">
    <location>
        <position position="126"/>
    </location>
    <ligand>
        <name>substrate</name>
    </ligand>
</feature>
<dbReference type="SUPFAM" id="SSF53633">
    <property type="entry name" value="Carbamate kinase-like"/>
    <property type="match status" value="1"/>
</dbReference>
<evidence type="ECO:0000256" key="7">
    <source>
        <dbReference type="ARBA" id="ARBA00047872"/>
    </source>
</evidence>
<comment type="pathway">
    <text evidence="1 10">Amino-acid biosynthesis; L-lysine biosynthesis via DAP pathway; (S)-tetrahydrodipicolinate from L-aspartate: step 1/4.</text>
</comment>
<comment type="similarity">
    <text evidence="2 9">Belongs to the aspartokinase family.</text>
</comment>
<comment type="catalytic activity">
    <reaction evidence="7 9">
        <text>L-aspartate + ATP = 4-phospho-L-aspartate + ADP</text>
        <dbReference type="Rhea" id="RHEA:23776"/>
        <dbReference type="ChEBI" id="CHEBI:29991"/>
        <dbReference type="ChEBI" id="CHEBI:30616"/>
        <dbReference type="ChEBI" id="CHEBI:57535"/>
        <dbReference type="ChEBI" id="CHEBI:456216"/>
        <dbReference type="EC" id="2.7.2.4"/>
    </reaction>
</comment>
<dbReference type="GO" id="GO:0009090">
    <property type="term" value="P:homoserine biosynthetic process"/>
    <property type="evidence" value="ECO:0007669"/>
    <property type="project" value="TreeGrafter"/>
</dbReference>
<evidence type="ECO:0000256" key="6">
    <source>
        <dbReference type="ARBA" id="ARBA00022840"/>
    </source>
</evidence>
<protein>
    <recommendedName>
        <fullName evidence="9">Aspartokinase</fullName>
        <ecNumber evidence="9">2.7.2.4</ecNumber>
    </recommendedName>
</protein>
<dbReference type="InterPro" id="IPR036393">
    <property type="entry name" value="AceGlu_kinase-like_sf"/>
</dbReference>
<keyword evidence="4 8" id="KW-0547">Nucleotide-binding</keyword>
<dbReference type="Gene3D" id="3.40.1160.10">
    <property type="entry name" value="Acetylglutamate kinase-like"/>
    <property type="match status" value="1"/>
</dbReference>
<dbReference type="GO" id="GO:0009089">
    <property type="term" value="P:lysine biosynthetic process via diaminopimelate"/>
    <property type="evidence" value="ECO:0007669"/>
    <property type="project" value="UniProtKB-UniPathway"/>
</dbReference>
<feature type="binding site" evidence="8">
    <location>
        <begin position="9"/>
        <end position="12"/>
    </location>
    <ligand>
        <name>ATP</name>
        <dbReference type="ChEBI" id="CHEBI:30616"/>
    </ligand>
</feature>
<dbReference type="AlphaFoldDB" id="A0A2G0CF96"/>
<dbReference type="PIRSF" id="PIRSF000726">
    <property type="entry name" value="Asp_kin"/>
    <property type="match status" value="1"/>
</dbReference>
<dbReference type="Proteomes" id="UP000226437">
    <property type="component" value="Unassembled WGS sequence"/>
</dbReference>
<feature type="domain" description="Aspartate/glutamate/uridylate kinase" evidence="11">
    <location>
        <begin position="6"/>
        <end position="286"/>
    </location>
</feature>
<name>A0A2G0CF96_9BACT</name>
<dbReference type="GO" id="GO:0009088">
    <property type="term" value="P:threonine biosynthetic process"/>
    <property type="evidence" value="ECO:0007669"/>
    <property type="project" value="UniProtKB-UniPathway"/>
</dbReference>
<accession>A0A2G0CF96</accession>
<dbReference type="InterPro" id="IPR001048">
    <property type="entry name" value="Asp/Glu/Uridylate_kinase"/>
</dbReference>
<organism evidence="12 13">
    <name type="scientific">Neolewinella marina</name>
    <dbReference type="NCBI Taxonomy" id="438751"/>
    <lineage>
        <taxon>Bacteria</taxon>
        <taxon>Pseudomonadati</taxon>
        <taxon>Bacteroidota</taxon>
        <taxon>Saprospiria</taxon>
        <taxon>Saprospirales</taxon>
        <taxon>Lewinellaceae</taxon>
        <taxon>Neolewinella</taxon>
    </lineage>
</organism>
<sequence length="433" mass="49299">MQQQVNVFKFGGASLKDADAIRHVGTILKRFAHQRLVIVVSAMGKTTNALEEVANSYWRGDAPEAKQKLGAIHEAATQVINELFAEVPEELTAAVNDLFVSVEWALDEAPNPEYDYDYDQIVSLGELVSSHIVAAYLNRIDLPTRWLDARDVIQTDNTYREGWVKWPETIERAERLVPPLLQEANFVLTQGFIGNTSENYTTTLGREGSDYSAAIFSYCLDAEAMSIWKDVPGVLTADPRLFDNVTKIDRLSYKEAIEMTYYGAKVIHPKTIKPLQNKSIPLYVRSFIEPHLEGTYITDDAGDVYPPMVAVERDQALINISTRDFSFVAEHHIRELFEHITTTRLQVNMMQNTAISFNVVVNDIDDRVERFCTLIDQNFKTTVDRQLELITIRHYTPEIVDSLRRGKVNMLEGRLPLTLQMVVKDVPVMRRKD</sequence>
<evidence type="ECO:0000256" key="4">
    <source>
        <dbReference type="ARBA" id="ARBA00022741"/>
    </source>
</evidence>
<dbReference type="Gene3D" id="1.20.120.1320">
    <property type="entry name" value="Aspartokinase, catalytic domain"/>
    <property type="match status" value="1"/>
</dbReference>
<gene>
    <name evidence="12" type="ORF">CGL56_09285</name>
</gene>
<dbReference type="GO" id="GO:0004072">
    <property type="term" value="F:aspartate kinase activity"/>
    <property type="evidence" value="ECO:0007669"/>
    <property type="project" value="UniProtKB-EC"/>
</dbReference>
<evidence type="ECO:0000256" key="9">
    <source>
        <dbReference type="RuleBase" id="RU003448"/>
    </source>
</evidence>
<comment type="pathway">
    <text evidence="10">Amino-acid biosynthesis; L-methionine biosynthesis via de novo pathway; L-homoserine from L-aspartate: step 1/3.</text>
</comment>
<dbReference type="EC" id="2.7.2.4" evidence="9"/>
<evidence type="ECO:0000256" key="3">
    <source>
        <dbReference type="ARBA" id="ARBA00022679"/>
    </source>
</evidence>
<reference evidence="12 13" key="1">
    <citation type="submission" date="2017-10" db="EMBL/GenBank/DDBJ databases">
        <title>The draft genome sequence of Lewinella marina KCTC 32374.</title>
        <authorList>
            <person name="Wang K."/>
        </authorList>
    </citation>
    <scope>NUCLEOTIDE SEQUENCE [LARGE SCALE GENOMIC DNA]</scope>
    <source>
        <strain evidence="12 13">MKG-38</strain>
    </source>
</reference>
<dbReference type="UniPathway" id="UPA00034">
    <property type="reaction ID" value="UER00015"/>
</dbReference>
<dbReference type="Pfam" id="PF00696">
    <property type="entry name" value="AA_kinase"/>
    <property type="match status" value="1"/>
</dbReference>
<dbReference type="NCBIfam" id="TIGR00657">
    <property type="entry name" value="asp_kinases"/>
    <property type="match status" value="1"/>
</dbReference>
<keyword evidence="13" id="KW-1185">Reference proteome</keyword>
<dbReference type="InterPro" id="IPR042199">
    <property type="entry name" value="AsparK_Bifunc_asparK/hSer_DH"/>
</dbReference>
<dbReference type="GO" id="GO:0005524">
    <property type="term" value="F:ATP binding"/>
    <property type="evidence" value="ECO:0007669"/>
    <property type="project" value="UniProtKB-KW"/>
</dbReference>
<keyword evidence="10" id="KW-0028">Amino-acid biosynthesis</keyword>
<dbReference type="OrthoDB" id="9799110at2"/>
<comment type="pathway">
    <text evidence="10">Amino-acid biosynthesis; L-threonine biosynthesis; L-threonine from L-aspartate: step 1/5.</text>
</comment>